<dbReference type="GO" id="GO:0045211">
    <property type="term" value="C:postsynaptic membrane"/>
    <property type="evidence" value="ECO:0007669"/>
    <property type="project" value="UniProtKB-SubCell"/>
</dbReference>
<feature type="transmembrane region" description="Helical" evidence="18">
    <location>
        <begin position="307"/>
        <end position="328"/>
    </location>
</feature>
<evidence type="ECO:0000256" key="16">
    <source>
        <dbReference type="ARBA" id="ARBA00034104"/>
    </source>
</evidence>
<sequence length="557" mass="62072">MDECVSIKGLGFRRGSYKCVCQKGFYFRDAISNQSYFEGSVVEEEYEKLMMGDESIYNETNSFECLPCSEGCETCTDAKPCVVTLNWLWRSVVLSLTCIVIILLFAMEFMTWKYRNLKIIRAASPLLLRVIAFGAFLIYCTTIVMYPVPTLVTCTMKNWLRELGFSITYGALMLKTWRIAVIFQVRSAKTVKITDTDLLKKLGIIVLVFSTFLTIRTLVAPPNIKVGITADNLKAYLCETNWWDRWFSFMEAVFLAWGVRLCLSVRKAPSQFNESRYISFTIYNEFCMSTIFTLLMVYFQIPANPDIEYVISFAHTQITITVLLCFIFGSKAYLILTGGGREVASSHICNAKSPSSKFLSKPSLPASSQTFPSSTSINVSAYGDRLVIQEDELQSIFAQVDSLREKNAKNGSRELTVKLNRIYECVLKTMSEVCVEDESSSSNVAHERLADEQQRPHSSYNSVDVRLVAIGGGGGGGGGGGPPNTRLAGGAKIGDGRSQGHKAAGARCRLRRYFCLESPPFGHAAGKSEVDLKLESARMHAIILNDEQLSQCKQVSL</sequence>
<reference evidence="20 21" key="1">
    <citation type="submission" date="2024-03" db="EMBL/GenBank/DDBJ databases">
        <title>Adaptation during the transition from Ophiocordyceps entomopathogen to insect associate is accompanied by gene loss and intensified selection.</title>
        <authorList>
            <person name="Ward C.M."/>
            <person name="Onetto C.A."/>
            <person name="Borneman A.R."/>
        </authorList>
    </citation>
    <scope>NUCLEOTIDE SEQUENCE [LARGE SCALE GENOMIC DNA]</scope>
    <source>
        <strain evidence="20">AWRI1</strain>
        <tissue evidence="20">Single Adult Female</tissue>
    </source>
</reference>
<keyword evidence="5" id="KW-0732">Signal</keyword>
<dbReference type="PROSITE" id="PS50259">
    <property type="entry name" value="G_PROTEIN_RECEP_F3_4"/>
    <property type="match status" value="1"/>
</dbReference>
<comment type="caution">
    <text evidence="20">The sequence shown here is derived from an EMBL/GenBank/DDBJ whole genome shotgun (WGS) entry which is preliminary data.</text>
</comment>
<dbReference type="PANTHER" id="PTHR32546">
    <property type="entry name" value="G-PROTEIN COUPLED RECEPTOR 158-RELATED"/>
    <property type="match status" value="1"/>
</dbReference>
<evidence type="ECO:0000256" key="9">
    <source>
        <dbReference type="ARBA" id="ARBA00023136"/>
    </source>
</evidence>
<feature type="transmembrane region" description="Helical" evidence="18">
    <location>
        <begin position="246"/>
        <end position="265"/>
    </location>
</feature>
<keyword evidence="14" id="KW-0628">Postsynaptic cell membrane</keyword>
<evidence type="ECO:0000259" key="19">
    <source>
        <dbReference type="PROSITE" id="PS50259"/>
    </source>
</evidence>
<evidence type="ECO:0000256" key="11">
    <source>
        <dbReference type="ARBA" id="ARBA00023170"/>
    </source>
</evidence>
<keyword evidence="10" id="KW-1015">Disulfide bond</keyword>
<dbReference type="AlphaFoldDB" id="A0AAN9TKL9"/>
<keyword evidence="21" id="KW-1185">Reference proteome</keyword>
<dbReference type="CDD" id="cd15293">
    <property type="entry name" value="7tmC_GPR158-like"/>
    <property type="match status" value="1"/>
</dbReference>
<feature type="transmembrane region" description="Helical" evidence="18">
    <location>
        <begin position="198"/>
        <end position="219"/>
    </location>
</feature>
<dbReference type="InterPro" id="IPR000337">
    <property type="entry name" value="GPCR_3"/>
</dbReference>
<evidence type="ECO:0000256" key="13">
    <source>
        <dbReference type="ARBA" id="ARBA00023224"/>
    </source>
</evidence>
<evidence type="ECO:0000256" key="10">
    <source>
        <dbReference type="ARBA" id="ARBA00023157"/>
    </source>
</evidence>
<dbReference type="InterPro" id="IPR054714">
    <property type="entry name" value="GPR158_179_extracellular"/>
</dbReference>
<evidence type="ECO:0000256" key="6">
    <source>
        <dbReference type="ARBA" id="ARBA00022989"/>
    </source>
</evidence>
<keyword evidence="11" id="KW-0675">Receptor</keyword>
<evidence type="ECO:0000256" key="2">
    <source>
        <dbReference type="ARBA" id="ARBA00007242"/>
    </source>
</evidence>
<dbReference type="InterPro" id="IPR043458">
    <property type="entry name" value="GPR158/179"/>
</dbReference>
<feature type="transmembrane region" description="Helical" evidence="18">
    <location>
        <begin position="277"/>
        <end position="301"/>
    </location>
</feature>
<keyword evidence="8" id="KW-0297">G-protein coupled receptor</keyword>
<keyword evidence="12" id="KW-0325">Glycoprotein</keyword>
<keyword evidence="4 18" id="KW-0812">Transmembrane</keyword>
<evidence type="ECO:0000256" key="15">
    <source>
        <dbReference type="ARBA" id="ARBA00023273"/>
    </source>
</evidence>
<dbReference type="PRINTS" id="PR00248">
    <property type="entry name" value="GPCRMGR"/>
</dbReference>
<dbReference type="EMBL" id="JBBCAQ010000010">
    <property type="protein sequence ID" value="KAK7600849.1"/>
    <property type="molecule type" value="Genomic_DNA"/>
</dbReference>
<organism evidence="20 21">
    <name type="scientific">Parthenolecanium corni</name>
    <dbReference type="NCBI Taxonomy" id="536013"/>
    <lineage>
        <taxon>Eukaryota</taxon>
        <taxon>Metazoa</taxon>
        <taxon>Ecdysozoa</taxon>
        <taxon>Arthropoda</taxon>
        <taxon>Hexapoda</taxon>
        <taxon>Insecta</taxon>
        <taxon>Pterygota</taxon>
        <taxon>Neoptera</taxon>
        <taxon>Paraneoptera</taxon>
        <taxon>Hemiptera</taxon>
        <taxon>Sternorrhyncha</taxon>
        <taxon>Coccoidea</taxon>
        <taxon>Coccidae</taxon>
        <taxon>Parthenolecanium</taxon>
    </lineage>
</organism>
<evidence type="ECO:0000256" key="17">
    <source>
        <dbReference type="SAM" id="MobiDB-lite"/>
    </source>
</evidence>
<evidence type="ECO:0000256" key="8">
    <source>
        <dbReference type="ARBA" id="ARBA00023040"/>
    </source>
</evidence>
<feature type="transmembrane region" description="Helical" evidence="18">
    <location>
        <begin position="87"/>
        <end position="106"/>
    </location>
</feature>
<feature type="transmembrane region" description="Helical" evidence="18">
    <location>
        <begin position="166"/>
        <end position="186"/>
    </location>
</feature>
<evidence type="ECO:0000256" key="14">
    <source>
        <dbReference type="ARBA" id="ARBA00023257"/>
    </source>
</evidence>
<protein>
    <recommendedName>
        <fullName evidence="19">G-protein coupled receptors family 3 profile domain-containing protein</fullName>
    </recommendedName>
</protein>
<dbReference type="Pfam" id="PF22572">
    <property type="entry name" value="GPR158_179_EC"/>
    <property type="match status" value="1"/>
</dbReference>
<comment type="similarity">
    <text evidence="2">Belongs to the G-protein coupled receptor 3 family.</text>
</comment>
<keyword evidence="6 18" id="KW-1133">Transmembrane helix</keyword>
<dbReference type="Proteomes" id="UP001367676">
    <property type="component" value="Unassembled WGS sequence"/>
</dbReference>
<feature type="transmembrane region" description="Helical" evidence="18">
    <location>
        <begin position="126"/>
        <end position="146"/>
    </location>
</feature>
<keyword evidence="13" id="KW-0807">Transducer</keyword>
<feature type="compositionally biased region" description="Gly residues" evidence="17">
    <location>
        <begin position="473"/>
        <end position="482"/>
    </location>
</feature>
<evidence type="ECO:0000256" key="7">
    <source>
        <dbReference type="ARBA" id="ARBA00023018"/>
    </source>
</evidence>
<keyword evidence="3" id="KW-1003">Cell membrane</keyword>
<keyword evidence="9 18" id="KW-0472">Membrane</keyword>
<evidence type="ECO:0000256" key="18">
    <source>
        <dbReference type="SAM" id="Phobius"/>
    </source>
</evidence>
<evidence type="ECO:0000313" key="21">
    <source>
        <dbReference type="Proteomes" id="UP001367676"/>
    </source>
</evidence>
<evidence type="ECO:0000256" key="5">
    <source>
        <dbReference type="ARBA" id="ARBA00022729"/>
    </source>
</evidence>
<evidence type="ECO:0000256" key="1">
    <source>
        <dbReference type="ARBA" id="ARBA00004487"/>
    </source>
</evidence>
<accession>A0AAN9TKL9</accession>
<feature type="domain" description="G-protein coupled receptors family 3 profile" evidence="19">
    <location>
        <begin position="89"/>
        <end position="343"/>
    </location>
</feature>
<dbReference type="Pfam" id="PF00003">
    <property type="entry name" value="7tm_3"/>
    <property type="match status" value="1"/>
</dbReference>
<evidence type="ECO:0000313" key="20">
    <source>
        <dbReference type="EMBL" id="KAK7600849.1"/>
    </source>
</evidence>
<comment type="subcellular location">
    <subcellularLocation>
        <location evidence="1">Cell projection</location>
        <location evidence="1">Neuron projection</location>
    </subcellularLocation>
    <subcellularLocation>
        <location evidence="16">Postsynaptic cell membrane</location>
        <topology evidence="16">Multi-pass membrane protein</topology>
    </subcellularLocation>
</comment>
<dbReference type="GO" id="GO:0043005">
    <property type="term" value="C:neuron projection"/>
    <property type="evidence" value="ECO:0007669"/>
    <property type="project" value="UniProtKB-SubCell"/>
</dbReference>
<gene>
    <name evidence="20" type="ORF">V9T40_008290</name>
</gene>
<proteinExistence type="inferred from homology"/>
<feature type="region of interest" description="Disordered" evidence="17">
    <location>
        <begin position="473"/>
        <end position="500"/>
    </location>
</feature>
<name>A0AAN9TKL9_9HEMI</name>
<keyword evidence="15" id="KW-0966">Cell projection</keyword>
<evidence type="ECO:0000256" key="3">
    <source>
        <dbReference type="ARBA" id="ARBA00022475"/>
    </source>
</evidence>
<evidence type="ECO:0000256" key="12">
    <source>
        <dbReference type="ARBA" id="ARBA00023180"/>
    </source>
</evidence>
<dbReference type="PANTHER" id="PTHR32546:SF29">
    <property type="entry name" value="G-PROTEIN COUPLED RECEPTORS FAMILY 3 PROFILE DOMAIN-CONTAINING PROTEIN"/>
    <property type="match status" value="1"/>
</dbReference>
<evidence type="ECO:0000256" key="4">
    <source>
        <dbReference type="ARBA" id="ARBA00022692"/>
    </source>
</evidence>
<dbReference type="InterPro" id="IPR017978">
    <property type="entry name" value="GPCR_3_C"/>
</dbReference>
<dbReference type="GO" id="GO:0004930">
    <property type="term" value="F:G protein-coupled receptor activity"/>
    <property type="evidence" value="ECO:0007669"/>
    <property type="project" value="UniProtKB-KW"/>
</dbReference>
<keyword evidence="7" id="KW-0770">Synapse</keyword>